<sequence length="179" mass="19148">MLRKGAKQVSRAGVMRLRTVEDISVLIGRLRAMRVKLVACPDETDEVRALVHACATMTAAWSDDLACQFADTGCSAEDLFTAAWELLQALPPVPSGFETAADPVFFEVLRDASAEMLARLWIIGYLLGPVPTDAWPNADLAGALLQALERHADDRALADDLRQAGLAPPSDPPVGGPGQ</sequence>
<organism evidence="2">
    <name type="scientific">Streptomyces sp. NBC_00180</name>
    <dbReference type="NCBI Taxonomy" id="2903632"/>
    <lineage>
        <taxon>Bacteria</taxon>
        <taxon>Bacillati</taxon>
        <taxon>Actinomycetota</taxon>
        <taxon>Actinomycetes</taxon>
        <taxon>Kitasatosporales</taxon>
        <taxon>Streptomycetaceae</taxon>
        <taxon>Streptomyces</taxon>
    </lineage>
</organism>
<evidence type="ECO:0000313" key="3">
    <source>
        <dbReference type="EMBL" id="WTP91906.1"/>
    </source>
</evidence>
<dbReference type="EMBL" id="CP108140">
    <property type="protein sequence ID" value="WTP83932.1"/>
    <property type="molecule type" value="Genomic_DNA"/>
</dbReference>
<evidence type="ECO:0000313" key="2">
    <source>
        <dbReference type="EMBL" id="WTP83932.1"/>
    </source>
</evidence>
<reference evidence="2" key="1">
    <citation type="submission" date="2022-10" db="EMBL/GenBank/DDBJ databases">
        <title>The complete genomes of actinobacterial strains from the NBC collection.</title>
        <authorList>
            <person name="Joergensen T.S."/>
            <person name="Alvarez Arevalo M."/>
            <person name="Sterndorff E.B."/>
            <person name="Faurdal D."/>
            <person name="Vuksanovic O."/>
            <person name="Mourched A.-S."/>
            <person name="Charusanti P."/>
            <person name="Shaw S."/>
            <person name="Blin K."/>
            <person name="Weber T."/>
        </authorList>
    </citation>
    <scope>NUCLEOTIDE SEQUENCE</scope>
    <source>
        <strain evidence="2">NBC 00180</strain>
    </source>
</reference>
<proteinExistence type="predicted"/>
<feature type="region of interest" description="Disordered" evidence="1">
    <location>
        <begin position="160"/>
        <end position="179"/>
    </location>
</feature>
<evidence type="ECO:0000256" key="1">
    <source>
        <dbReference type="SAM" id="MobiDB-lite"/>
    </source>
</evidence>
<dbReference type="EMBL" id="CP108140">
    <property type="protein sequence ID" value="WTP91906.1"/>
    <property type="molecule type" value="Genomic_DNA"/>
</dbReference>
<protein>
    <submittedName>
        <fullName evidence="2">Uncharacterized protein</fullName>
    </submittedName>
</protein>
<feature type="compositionally biased region" description="Pro residues" evidence="1">
    <location>
        <begin position="169"/>
        <end position="179"/>
    </location>
</feature>
<dbReference type="AlphaFoldDB" id="A0AAU1HPU3"/>
<name>A0AAU1HPU3_9ACTN</name>
<gene>
    <name evidence="2" type="ORF">OG477_00265</name>
    <name evidence="3" type="ORF">OG477_45080</name>
</gene>
<accession>A0AAU1HPU3</accession>